<dbReference type="HOGENOM" id="CLU_2037602_0_0_1"/>
<name>M2N1B0_BAUPA</name>
<evidence type="ECO:0000313" key="2">
    <source>
        <dbReference type="Proteomes" id="UP000011761"/>
    </source>
</evidence>
<dbReference type="KEGG" id="bcom:BAUCODRAFT_288609"/>
<organism evidence="1 2">
    <name type="scientific">Baudoinia panamericana (strain UAMH 10762)</name>
    <name type="common">Angels' share fungus</name>
    <name type="synonym">Baudoinia compniacensis (strain UAMH 10762)</name>
    <dbReference type="NCBI Taxonomy" id="717646"/>
    <lineage>
        <taxon>Eukaryota</taxon>
        <taxon>Fungi</taxon>
        <taxon>Dikarya</taxon>
        <taxon>Ascomycota</taxon>
        <taxon>Pezizomycotina</taxon>
        <taxon>Dothideomycetes</taxon>
        <taxon>Dothideomycetidae</taxon>
        <taxon>Mycosphaerellales</taxon>
        <taxon>Teratosphaeriaceae</taxon>
        <taxon>Baudoinia</taxon>
    </lineage>
</organism>
<sequence>MVVSLNRNLQPHKRLVFACQENRCASAVCAASRHLKSSEDAILHLSVLRIDEYCKGDRPHLGHTSTIDSPEECMGGCAETCSVCLRRRLGNSSSKNQQYCRILHLPTIRIDRRDTPTGLPP</sequence>
<dbReference type="AlphaFoldDB" id="M2N1B0"/>
<evidence type="ECO:0000313" key="1">
    <source>
        <dbReference type="EMBL" id="EMC92420.1"/>
    </source>
</evidence>
<dbReference type="EMBL" id="KB445562">
    <property type="protein sequence ID" value="EMC92420.1"/>
    <property type="molecule type" value="Genomic_DNA"/>
</dbReference>
<keyword evidence="2" id="KW-1185">Reference proteome</keyword>
<dbReference type="Proteomes" id="UP000011761">
    <property type="component" value="Unassembled WGS sequence"/>
</dbReference>
<dbReference type="GeneID" id="19110796"/>
<proteinExistence type="predicted"/>
<accession>M2N1B0</accession>
<protein>
    <submittedName>
        <fullName evidence="1">Uncharacterized protein</fullName>
    </submittedName>
</protein>
<dbReference type="RefSeq" id="XP_007680765.1">
    <property type="nucleotide sequence ID" value="XM_007682575.1"/>
</dbReference>
<gene>
    <name evidence="1" type="ORF">BAUCODRAFT_288609</name>
</gene>
<reference evidence="1 2" key="1">
    <citation type="journal article" date="2012" name="PLoS Pathog.">
        <title>Diverse lifestyles and strategies of plant pathogenesis encoded in the genomes of eighteen Dothideomycetes fungi.</title>
        <authorList>
            <person name="Ohm R.A."/>
            <person name="Feau N."/>
            <person name="Henrissat B."/>
            <person name="Schoch C.L."/>
            <person name="Horwitz B.A."/>
            <person name="Barry K.W."/>
            <person name="Condon B.J."/>
            <person name="Copeland A.C."/>
            <person name="Dhillon B."/>
            <person name="Glaser F."/>
            <person name="Hesse C.N."/>
            <person name="Kosti I."/>
            <person name="LaButti K."/>
            <person name="Lindquist E.A."/>
            <person name="Lucas S."/>
            <person name="Salamov A.A."/>
            <person name="Bradshaw R.E."/>
            <person name="Ciuffetti L."/>
            <person name="Hamelin R.C."/>
            <person name="Kema G.H.J."/>
            <person name="Lawrence C."/>
            <person name="Scott J.A."/>
            <person name="Spatafora J.W."/>
            <person name="Turgeon B.G."/>
            <person name="de Wit P.J.G.M."/>
            <person name="Zhong S."/>
            <person name="Goodwin S.B."/>
            <person name="Grigoriev I.V."/>
        </authorList>
    </citation>
    <scope>NUCLEOTIDE SEQUENCE [LARGE SCALE GENOMIC DNA]</scope>
    <source>
        <strain evidence="1 2">UAMH 10762</strain>
    </source>
</reference>